<protein>
    <submittedName>
        <fullName evidence="2">Uncharacterized protein</fullName>
    </submittedName>
</protein>
<evidence type="ECO:0000313" key="3">
    <source>
        <dbReference type="Proteomes" id="UP000034680"/>
    </source>
</evidence>
<name>A0A0G2F7Y3_9PEZI</name>
<feature type="compositionally biased region" description="Polar residues" evidence="1">
    <location>
        <begin position="1"/>
        <end position="19"/>
    </location>
</feature>
<comment type="caution">
    <text evidence="2">The sequence shown here is derived from an EMBL/GenBank/DDBJ whole genome shotgun (WGS) entry which is preliminary data.</text>
</comment>
<accession>A0A0G2F7Y3</accession>
<feature type="region of interest" description="Disordered" evidence="1">
    <location>
        <begin position="1"/>
        <end position="40"/>
    </location>
</feature>
<keyword evidence="3" id="KW-1185">Reference proteome</keyword>
<evidence type="ECO:0000313" key="2">
    <source>
        <dbReference type="EMBL" id="KKY30319.1"/>
    </source>
</evidence>
<evidence type="ECO:0000256" key="1">
    <source>
        <dbReference type="SAM" id="MobiDB-lite"/>
    </source>
</evidence>
<organism evidence="2 3">
    <name type="scientific">Diaporthe ampelina</name>
    <dbReference type="NCBI Taxonomy" id="1214573"/>
    <lineage>
        <taxon>Eukaryota</taxon>
        <taxon>Fungi</taxon>
        <taxon>Dikarya</taxon>
        <taxon>Ascomycota</taxon>
        <taxon>Pezizomycotina</taxon>
        <taxon>Sordariomycetes</taxon>
        <taxon>Sordariomycetidae</taxon>
        <taxon>Diaporthales</taxon>
        <taxon>Diaporthaceae</taxon>
        <taxon>Diaporthe</taxon>
    </lineage>
</organism>
<gene>
    <name evidence="2" type="ORF">UCDDA912_g09745</name>
</gene>
<dbReference type="Proteomes" id="UP000034680">
    <property type="component" value="Unassembled WGS sequence"/>
</dbReference>
<dbReference type="EMBL" id="LCUC01000503">
    <property type="protein sequence ID" value="KKY30319.1"/>
    <property type="molecule type" value="Genomic_DNA"/>
</dbReference>
<dbReference type="AlphaFoldDB" id="A0A0G2F7Y3"/>
<proteinExistence type="predicted"/>
<sequence>MSGKQTGTMTTPGEASQGTAKPGAEPITKPVSGKAAAKPADSRLSACGQIKLIRTPTDTWFAPCLAANARDPTIC</sequence>
<reference evidence="2 3" key="2">
    <citation type="submission" date="2015-05" db="EMBL/GenBank/DDBJ databases">
        <authorList>
            <person name="Morales-Cruz A."/>
            <person name="Amrine K.C."/>
            <person name="Cantu D."/>
        </authorList>
    </citation>
    <scope>NUCLEOTIDE SEQUENCE [LARGE SCALE GENOMIC DNA]</scope>
    <source>
        <strain evidence="2">DA912</strain>
    </source>
</reference>
<reference evidence="2 3" key="1">
    <citation type="submission" date="2015-05" db="EMBL/GenBank/DDBJ databases">
        <title>Distinctive expansion of gene families associated with plant cell wall degradation and secondary metabolism in the genomes of grapevine trunk pathogens.</title>
        <authorList>
            <person name="Lawrence D.P."/>
            <person name="Travadon R."/>
            <person name="Rolshausen P.E."/>
            <person name="Baumgartner K."/>
        </authorList>
    </citation>
    <scope>NUCLEOTIDE SEQUENCE [LARGE SCALE GENOMIC DNA]</scope>
    <source>
        <strain evidence="2">DA912</strain>
    </source>
</reference>